<keyword evidence="8" id="KW-1185">Reference proteome</keyword>
<dbReference type="Pfam" id="PF11571">
    <property type="entry name" value="Med27"/>
    <property type="match status" value="1"/>
</dbReference>
<name>A0A9P4LIN2_9PLEO</name>
<proteinExistence type="inferred from homology"/>
<accession>A0A9P4LIN2</accession>
<dbReference type="InterPro" id="IPR021627">
    <property type="entry name" value="Mediator_Med27"/>
</dbReference>
<dbReference type="AlphaFoldDB" id="A0A9P4LIN2"/>
<evidence type="ECO:0000313" key="7">
    <source>
        <dbReference type="EMBL" id="KAF2025274.1"/>
    </source>
</evidence>
<organism evidence="7 8">
    <name type="scientific">Setomelanomma holmii</name>
    <dbReference type="NCBI Taxonomy" id="210430"/>
    <lineage>
        <taxon>Eukaryota</taxon>
        <taxon>Fungi</taxon>
        <taxon>Dikarya</taxon>
        <taxon>Ascomycota</taxon>
        <taxon>Pezizomycotina</taxon>
        <taxon>Dothideomycetes</taxon>
        <taxon>Pleosporomycetidae</taxon>
        <taxon>Pleosporales</taxon>
        <taxon>Pleosporineae</taxon>
        <taxon>Phaeosphaeriaceae</taxon>
        <taxon>Setomelanomma</taxon>
    </lineage>
</organism>
<evidence type="ECO:0000313" key="8">
    <source>
        <dbReference type="Proteomes" id="UP000799777"/>
    </source>
</evidence>
<dbReference type="Proteomes" id="UP000799777">
    <property type="component" value="Unassembled WGS sequence"/>
</dbReference>
<evidence type="ECO:0000256" key="4">
    <source>
        <dbReference type="ARBA" id="ARBA00023163"/>
    </source>
</evidence>
<evidence type="ECO:0000256" key="3">
    <source>
        <dbReference type="ARBA" id="ARBA00023015"/>
    </source>
</evidence>
<dbReference type="EMBL" id="ML978270">
    <property type="protein sequence ID" value="KAF2025274.1"/>
    <property type="molecule type" value="Genomic_DNA"/>
</dbReference>
<dbReference type="OrthoDB" id="5326237at2759"/>
<sequence length="278" mass="30773">MPTEVATESVATWDEAQCIAALTQFEQLQAQIDDLRLAIPRIIDPLHRPPSPSTFKLYAQGALSSQNAVKSLYETWKDPGIQSIFEHTGKSYAENGDLSASRSIPSHGWIEREKKERESKKSSRSDSADSGIATLTDKDITRIAEEFRKTYPSIILDVQAEIDTISTQFVSQAIKLKFRVTVERDSNGKHKLNAECLGAAEPAPSITRCLGSRSQPNDLKYLLDMIAAYKTVKGTSCDKCVKLLDNTMMTPTARRTKQADTNQPPAITWVALHESCLG</sequence>
<reference evidence="7" key="1">
    <citation type="journal article" date="2020" name="Stud. Mycol.">
        <title>101 Dothideomycetes genomes: a test case for predicting lifestyles and emergence of pathogens.</title>
        <authorList>
            <person name="Haridas S."/>
            <person name="Albert R."/>
            <person name="Binder M."/>
            <person name="Bloem J."/>
            <person name="Labutti K."/>
            <person name="Salamov A."/>
            <person name="Andreopoulos B."/>
            <person name="Baker S."/>
            <person name="Barry K."/>
            <person name="Bills G."/>
            <person name="Bluhm B."/>
            <person name="Cannon C."/>
            <person name="Castanera R."/>
            <person name="Culley D."/>
            <person name="Daum C."/>
            <person name="Ezra D."/>
            <person name="Gonzalez J."/>
            <person name="Henrissat B."/>
            <person name="Kuo A."/>
            <person name="Liang C."/>
            <person name="Lipzen A."/>
            <person name="Lutzoni F."/>
            <person name="Magnuson J."/>
            <person name="Mondo S."/>
            <person name="Nolan M."/>
            <person name="Ohm R."/>
            <person name="Pangilinan J."/>
            <person name="Park H.-J."/>
            <person name="Ramirez L."/>
            <person name="Alfaro M."/>
            <person name="Sun H."/>
            <person name="Tritt A."/>
            <person name="Yoshinaga Y."/>
            <person name="Zwiers L.-H."/>
            <person name="Turgeon B."/>
            <person name="Goodwin S."/>
            <person name="Spatafora J."/>
            <person name="Crous P."/>
            <person name="Grigoriev I."/>
        </authorList>
    </citation>
    <scope>NUCLEOTIDE SEQUENCE</scope>
    <source>
        <strain evidence="7">CBS 110217</strain>
    </source>
</reference>
<feature type="compositionally biased region" description="Basic and acidic residues" evidence="6">
    <location>
        <begin position="109"/>
        <end position="127"/>
    </location>
</feature>
<gene>
    <name evidence="7" type="ORF">EK21DRAFT_76811</name>
</gene>
<keyword evidence="3" id="KW-0805">Transcription regulation</keyword>
<evidence type="ECO:0000256" key="6">
    <source>
        <dbReference type="SAM" id="MobiDB-lite"/>
    </source>
</evidence>
<keyword evidence="4" id="KW-0804">Transcription</keyword>
<protein>
    <submittedName>
        <fullName evidence="7">Uncharacterized protein</fullName>
    </submittedName>
</protein>
<comment type="subcellular location">
    <subcellularLocation>
        <location evidence="1">Nucleus</location>
    </subcellularLocation>
</comment>
<evidence type="ECO:0000256" key="5">
    <source>
        <dbReference type="ARBA" id="ARBA00023242"/>
    </source>
</evidence>
<comment type="similarity">
    <text evidence="2">Belongs to the Mediator complex subunit 27 family.</text>
</comment>
<dbReference type="GO" id="GO:0016592">
    <property type="term" value="C:mediator complex"/>
    <property type="evidence" value="ECO:0007669"/>
    <property type="project" value="InterPro"/>
</dbReference>
<keyword evidence="5" id="KW-0539">Nucleus</keyword>
<feature type="region of interest" description="Disordered" evidence="6">
    <location>
        <begin position="96"/>
        <end position="131"/>
    </location>
</feature>
<evidence type="ECO:0000256" key="2">
    <source>
        <dbReference type="ARBA" id="ARBA00008048"/>
    </source>
</evidence>
<evidence type="ECO:0000256" key="1">
    <source>
        <dbReference type="ARBA" id="ARBA00004123"/>
    </source>
</evidence>
<comment type="caution">
    <text evidence="7">The sequence shown here is derived from an EMBL/GenBank/DDBJ whole genome shotgun (WGS) entry which is preliminary data.</text>
</comment>